<comment type="caution">
    <text evidence="1">The sequence shown here is derived from an EMBL/GenBank/DDBJ whole genome shotgun (WGS) entry which is preliminary data.</text>
</comment>
<dbReference type="InterPro" id="IPR036397">
    <property type="entry name" value="RNaseH_sf"/>
</dbReference>
<reference evidence="1 2" key="1">
    <citation type="submission" date="2017-10" db="EMBL/GenBank/DDBJ databases">
        <title>Sequencing the genomes of 1000 actinobacteria strains.</title>
        <authorList>
            <person name="Klenk H.-P."/>
        </authorList>
    </citation>
    <scope>NUCLEOTIDE SEQUENCE [LARGE SCALE GENOMIC DNA]</scope>
    <source>
        <strain evidence="1 2">DSM 21801</strain>
    </source>
</reference>
<evidence type="ECO:0008006" key="3">
    <source>
        <dbReference type="Google" id="ProtNLM"/>
    </source>
</evidence>
<evidence type="ECO:0000313" key="2">
    <source>
        <dbReference type="Proteomes" id="UP000224915"/>
    </source>
</evidence>
<dbReference type="Proteomes" id="UP000224915">
    <property type="component" value="Unassembled WGS sequence"/>
</dbReference>
<protein>
    <recommendedName>
        <fullName evidence="3">DNA polymerase-3 subunit epsilon</fullName>
    </recommendedName>
</protein>
<proteinExistence type="predicted"/>
<dbReference type="InterPro" id="IPR012337">
    <property type="entry name" value="RNaseH-like_sf"/>
</dbReference>
<dbReference type="AlphaFoldDB" id="A0A2A9D0R0"/>
<sequence length="217" mass="23670">MTMSDLTAPRRDVVAIDIETVSLHPAAEVWEFGAVRRSPDGHHAVTAMLANPSLRHADREALQVGRFYDRHPHAPVPLRDRCKQSVQVLSAAHFARLVAETTHGATLLVNNAAFDVPRLERLLAAQGLVPGWHYRPVDVVDMCRGRITATGRVHPDPAPEMWSSRVVSQALGVALPTEEEAHTALGDARWVLRLYDAARGAQNPAMHSPTTTTGGVL</sequence>
<keyword evidence="2" id="KW-1185">Reference proteome</keyword>
<evidence type="ECO:0000313" key="1">
    <source>
        <dbReference type="EMBL" id="PFG19845.1"/>
    </source>
</evidence>
<organism evidence="1 2">
    <name type="scientific">Serinibacter salmoneus</name>
    <dbReference type="NCBI Taxonomy" id="556530"/>
    <lineage>
        <taxon>Bacteria</taxon>
        <taxon>Bacillati</taxon>
        <taxon>Actinomycetota</taxon>
        <taxon>Actinomycetes</taxon>
        <taxon>Micrococcales</taxon>
        <taxon>Beutenbergiaceae</taxon>
        <taxon>Serinibacter</taxon>
    </lineage>
</organism>
<dbReference type="Gene3D" id="3.30.420.10">
    <property type="entry name" value="Ribonuclease H-like superfamily/Ribonuclease H"/>
    <property type="match status" value="1"/>
</dbReference>
<name>A0A2A9D0R0_9MICO</name>
<dbReference type="GO" id="GO:0003676">
    <property type="term" value="F:nucleic acid binding"/>
    <property type="evidence" value="ECO:0007669"/>
    <property type="project" value="InterPro"/>
</dbReference>
<dbReference type="EMBL" id="PDJD01000001">
    <property type="protein sequence ID" value="PFG19845.1"/>
    <property type="molecule type" value="Genomic_DNA"/>
</dbReference>
<gene>
    <name evidence="1" type="ORF">ATL40_1421</name>
</gene>
<accession>A0A2A9D0R0</accession>
<dbReference type="SUPFAM" id="SSF53098">
    <property type="entry name" value="Ribonuclease H-like"/>
    <property type="match status" value="1"/>
</dbReference>